<reference evidence="1" key="2">
    <citation type="submission" date="2023-05" db="EMBL/GenBank/DDBJ databases">
        <authorList>
            <consortium name="Lawrence Berkeley National Laboratory"/>
            <person name="Steindorff A."/>
            <person name="Hensen N."/>
            <person name="Bonometti L."/>
            <person name="Westerberg I."/>
            <person name="Brannstrom I.O."/>
            <person name="Guillou S."/>
            <person name="Cros-Aarteil S."/>
            <person name="Calhoun S."/>
            <person name="Haridas S."/>
            <person name="Kuo A."/>
            <person name="Mondo S."/>
            <person name="Pangilinan J."/>
            <person name="Riley R."/>
            <person name="Labutti K."/>
            <person name="Andreopoulos B."/>
            <person name="Lipzen A."/>
            <person name="Chen C."/>
            <person name="Yanf M."/>
            <person name="Daum C."/>
            <person name="Ng V."/>
            <person name="Clum A."/>
            <person name="Ohm R."/>
            <person name="Martin F."/>
            <person name="Silar P."/>
            <person name="Natvig D."/>
            <person name="Lalanne C."/>
            <person name="Gautier V."/>
            <person name="Ament-Velasquez S.L."/>
            <person name="Kruys A."/>
            <person name="Hutchinson M.I."/>
            <person name="Powell A.J."/>
            <person name="Barry K."/>
            <person name="Miller A.N."/>
            <person name="Grigoriev I.V."/>
            <person name="Debuchy R."/>
            <person name="Gladieux P."/>
            <person name="Thoren M.H."/>
            <person name="Johannesson H."/>
        </authorList>
    </citation>
    <scope>NUCLEOTIDE SEQUENCE</scope>
    <source>
        <strain evidence="1">PSN293</strain>
    </source>
</reference>
<sequence length="199" mass="22676">MRKFWLPVKMIERGINRGRKEQSECESQYKAYISSWCSRPKTSVPIMRCFLYFFPAAENTTHMTLIVHHQHEDADDKHDNPGKADYHLGHHMSTLGQTISVTVHAAGYCISTGYLRCIDQVDGLSHRIVHHIQQPQDIKFPTLGQDPATYVCISRSTTTAVTGTKIIQLVMMPCWNASPSTVSRLCSHMTTRLTWRITT</sequence>
<accession>A0AAN6YGH0</accession>
<protein>
    <submittedName>
        <fullName evidence="1">Uncharacterized protein</fullName>
    </submittedName>
</protein>
<dbReference type="Proteomes" id="UP001301769">
    <property type="component" value="Unassembled WGS sequence"/>
</dbReference>
<gene>
    <name evidence="1" type="ORF">QBC37DRAFT_8095</name>
</gene>
<reference evidence="1" key="1">
    <citation type="journal article" date="2023" name="Mol. Phylogenet. Evol.">
        <title>Genome-scale phylogeny and comparative genomics of the fungal order Sordariales.</title>
        <authorList>
            <person name="Hensen N."/>
            <person name="Bonometti L."/>
            <person name="Westerberg I."/>
            <person name="Brannstrom I.O."/>
            <person name="Guillou S."/>
            <person name="Cros-Aarteil S."/>
            <person name="Calhoun S."/>
            <person name="Haridas S."/>
            <person name="Kuo A."/>
            <person name="Mondo S."/>
            <person name="Pangilinan J."/>
            <person name="Riley R."/>
            <person name="LaButti K."/>
            <person name="Andreopoulos B."/>
            <person name="Lipzen A."/>
            <person name="Chen C."/>
            <person name="Yan M."/>
            <person name="Daum C."/>
            <person name="Ng V."/>
            <person name="Clum A."/>
            <person name="Steindorff A."/>
            <person name="Ohm R.A."/>
            <person name="Martin F."/>
            <person name="Silar P."/>
            <person name="Natvig D.O."/>
            <person name="Lalanne C."/>
            <person name="Gautier V."/>
            <person name="Ament-Velasquez S.L."/>
            <person name="Kruys A."/>
            <person name="Hutchinson M.I."/>
            <person name="Powell A.J."/>
            <person name="Barry K."/>
            <person name="Miller A.N."/>
            <person name="Grigoriev I.V."/>
            <person name="Debuchy R."/>
            <person name="Gladieux P."/>
            <person name="Hiltunen Thoren M."/>
            <person name="Johannesson H."/>
        </authorList>
    </citation>
    <scope>NUCLEOTIDE SEQUENCE</scope>
    <source>
        <strain evidence="1">PSN293</strain>
    </source>
</reference>
<keyword evidence="2" id="KW-1185">Reference proteome</keyword>
<organism evidence="1 2">
    <name type="scientific">Rhypophila decipiens</name>
    <dbReference type="NCBI Taxonomy" id="261697"/>
    <lineage>
        <taxon>Eukaryota</taxon>
        <taxon>Fungi</taxon>
        <taxon>Dikarya</taxon>
        <taxon>Ascomycota</taxon>
        <taxon>Pezizomycotina</taxon>
        <taxon>Sordariomycetes</taxon>
        <taxon>Sordariomycetidae</taxon>
        <taxon>Sordariales</taxon>
        <taxon>Naviculisporaceae</taxon>
        <taxon>Rhypophila</taxon>
    </lineage>
</organism>
<dbReference type="AlphaFoldDB" id="A0AAN6YGH0"/>
<proteinExistence type="predicted"/>
<comment type="caution">
    <text evidence="1">The sequence shown here is derived from an EMBL/GenBank/DDBJ whole genome shotgun (WGS) entry which is preliminary data.</text>
</comment>
<name>A0AAN6YGH0_9PEZI</name>
<evidence type="ECO:0000313" key="1">
    <source>
        <dbReference type="EMBL" id="KAK4218231.1"/>
    </source>
</evidence>
<evidence type="ECO:0000313" key="2">
    <source>
        <dbReference type="Proteomes" id="UP001301769"/>
    </source>
</evidence>
<dbReference type="EMBL" id="MU858054">
    <property type="protein sequence ID" value="KAK4218231.1"/>
    <property type="molecule type" value="Genomic_DNA"/>
</dbReference>